<dbReference type="SMR" id="A0A314L628"/>
<dbReference type="Proteomes" id="UP000187609">
    <property type="component" value="Unassembled WGS sequence"/>
</dbReference>
<dbReference type="PANTHER" id="PTHR24015:SF563">
    <property type="entry name" value="PENTATRICOPEPTIDE REPEAT FAMILY PROTEIN-RELATED"/>
    <property type="match status" value="1"/>
</dbReference>
<dbReference type="InterPro" id="IPR011990">
    <property type="entry name" value="TPR-like_helical_dom_sf"/>
</dbReference>
<keyword evidence="1" id="KW-0677">Repeat</keyword>
<dbReference type="Gene3D" id="1.25.40.10">
    <property type="entry name" value="Tetratricopeptide repeat domain"/>
    <property type="match status" value="1"/>
</dbReference>
<dbReference type="PANTHER" id="PTHR24015">
    <property type="entry name" value="OS07G0578800 PROTEIN-RELATED"/>
    <property type="match status" value="1"/>
</dbReference>
<protein>
    <submittedName>
        <fullName evidence="3">Pentatricopeptide repeat-containing protein</fullName>
    </submittedName>
</protein>
<evidence type="ECO:0000256" key="2">
    <source>
        <dbReference type="PROSITE-ProRule" id="PRU00708"/>
    </source>
</evidence>
<sequence length="186" mass="20151">MMGSGCFEFDHASLTIILSACDGLGFLGLNKMMHGLVVLSGMVREISVGNALITSYFRCGCANSGRQVFDEMDVSNVISWIALISGLAQNEFCEESLDLFVKMQGAVVMPNYLTYLSALLACSGIKALVEARQIPGIVWKLGFHSDLYIESALMDVYSKCDILTCIDGLNIEIVELCLVSNAAIVE</sequence>
<dbReference type="InterPro" id="IPR002885">
    <property type="entry name" value="PPR_rpt"/>
</dbReference>
<feature type="repeat" description="PPR" evidence="2">
    <location>
        <begin position="76"/>
        <end position="110"/>
    </location>
</feature>
<name>A0A314L628_NICAT</name>
<keyword evidence="4" id="KW-1185">Reference proteome</keyword>
<comment type="caution">
    <text evidence="3">The sequence shown here is derived from an EMBL/GenBank/DDBJ whole genome shotgun (WGS) entry which is preliminary data.</text>
</comment>
<dbReference type="InterPro" id="IPR046960">
    <property type="entry name" value="PPR_At4g14850-like_plant"/>
</dbReference>
<dbReference type="EMBL" id="MJEQ01000356">
    <property type="protein sequence ID" value="OIT37038.1"/>
    <property type="molecule type" value="Genomic_DNA"/>
</dbReference>
<reference evidence="3" key="1">
    <citation type="submission" date="2016-11" db="EMBL/GenBank/DDBJ databases">
        <title>The genome of Nicotiana attenuata.</title>
        <authorList>
            <person name="Xu S."/>
            <person name="Brockmoeller T."/>
            <person name="Gaquerel E."/>
            <person name="Navarro A."/>
            <person name="Kuhl H."/>
            <person name="Gase K."/>
            <person name="Ling Z."/>
            <person name="Zhou W."/>
            <person name="Kreitzer C."/>
            <person name="Stanke M."/>
            <person name="Tang H."/>
            <person name="Lyons E."/>
            <person name="Pandey P."/>
            <person name="Pandey S.P."/>
            <person name="Timmermann B."/>
            <person name="Baldwin I.T."/>
        </authorList>
    </citation>
    <scope>NUCLEOTIDE SEQUENCE [LARGE SCALE GENOMIC DNA]</scope>
    <source>
        <strain evidence="3">UT</strain>
    </source>
</reference>
<dbReference type="FunFam" id="1.25.40.10:FF:000196">
    <property type="entry name" value="Pentatricopeptide repeat-containing protein At4g14850"/>
    <property type="match status" value="1"/>
</dbReference>
<dbReference type="Gramene" id="OIT37038">
    <property type="protein sequence ID" value="OIT37038"/>
    <property type="gene ID" value="A4A49_02613"/>
</dbReference>
<accession>A0A314L628</accession>
<evidence type="ECO:0000313" key="4">
    <source>
        <dbReference type="Proteomes" id="UP000187609"/>
    </source>
</evidence>
<dbReference type="AlphaFoldDB" id="A0A314L628"/>
<dbReference type="GO" id="GO:0009451">
    <property type="term" value="P:RNA modification"/>
    <property type="evidence" value="ECO:0007669"/>
    <property type="project" value="InterPro"/>
</dbReference>
<dbReference type="GO" id="GO:0003723">
    <property type="term" value="F:RNA binding"/>
    <property type="evidence" value="ECO:0007669"/>
    <property type="project" value="InterPro"/>
</dbReference>
<organism evidence="3 4">
    <name type="scientific">Nicotiana attenuata</name>
    <name type="common">Coyote tobacco</name>
    <dbReference type="NCBI Taxonomy" id="49451"/>
    <lineage>
        <taxon>Eukaryota</taxon>
        <taxon>Viridiplantae</taxon>
        <taxon>Streptophyta</taxon>
        <taxon>Embryophyta</taxon>
        <taxon>Tracheophyta</taxon>
        <taxon>Spermatophyta</taxon>
        <taxon>Magnoliopsida</taxon>
        <taxon>eudicotyledons</taxon>
        <taxon>Gunneridae</taxon>
        <taxon>Pentapetalae</taxon>
        <taxon>asterids</taxon>
        <taxon>lamiids</taxon>
        <taxon>Solanales</taxon>
        <taxon>Solanaceae</taxon>
        <taxon>Nicotianoideae</taxon>
        <taxon>Nicotianeae</taxon>
        <taxon>Nicotiana</taxon>
    </lineage>
</organism>
<evidence type="ECO:0000313" key="3">
    <source>
        <dbReference type="EMBL" id="OIT37038.1"/>
    </source>
</evidence>
<evidence type="ECO:0000256" key="1">
    <source>
        <dbReference type="ARBA" id="ARBA00022737"/>
    </source>
</evidence>
<dbReference type="PROSITE" id="PS51375">
    <property type="entry name" value="PPR"/>
    <property type="match status" value="1"/>
</dbReference>
<dbReference type="Pfam" id="PF01535">
    <property type="entry name" value="PPR"/>
    <property type="match status" value="2"/>
</dbReference>
<proteinExistence type="predicted"/>
<gene>
    <name evidence="3" type="primary">PCMP-E83_0</name>
    <name evidence="3" type="ORF">A4A49_02613</name>
</gene>